<dbReference type="RefSeq" id="WP_349639941.1">
    <property type="nucleotide sequence ID" value="NZ_CP090958.1"/>
</dbReference>
<evidence type="ECO:0000256" key="6">
    <source>
        <dbReference type="ARBA" id="ARBA00022989"/>
    </source>
</evidence>
<keyword evidence="9" id="KW-0594">Phospholipid biosynthesis</keyword>
<evidence type="ECO:0000256" key="5">
    <source>
        <dbReference type="ARBA" id="ARBA00022692"/>
    </source>
</evidence>
<evidence type="ECO:0000256" key="10">
    <source>
        <dbReference type="ARBA" id="ARBA00023264"/>
    </source>
</evidence>
<accession>A0ABY8QY67</accession>
<dbReference type="PANTHER" id="PTHR14269:SF52">
    <property type="entry name" value="PHOSPHATIDYLGLYCEROPHOSPHATE SYNTHASE-RELATED"/>
    <property type="match status" value="1"/>
</dbReference>
<evidence type="ECO:0000256" key="3">
    <source>
        <dbReference type="ARBA" id="ARBA00022516"/>
    </source>
</evidence>
<dbReference type="EMBL" id="CP090958">
    <property type="protein sequence ID" value="WGW13130.1"/>
    <property type="molecule type" value="Genomic_DNA"/>
</dbReference>
<evidence type="ECO:0000313" key="15">
    <source>
        <dbReference type="Proteomes" id="UP001209083"/>
    </source>
</evidence>
<sequence>MTPAQSEVREPSVWNIANLLTVLRILMVPVFLWLLVSDLGNDLGLRIAALVVFAVAMLTDRIDGNLARKYNLITNFGKIADPIADKALLGASLIGLAAIDILPWWVPAVILVREVGITVLRFVVIRSGVMPASRGGKLKTVLQTAAVGLFLLPIDLLLGQPGGLIVAIVAWLVMIAAIVVTLVTGVDYVLKARVLVREASEHKETGQAT</sequence>
<evidence type="ECO:0000256" key="8">
    <source>
        <dbReference type="ARBA" id="ARBA00023136"/>
    </source>
</evidence>
<evidence type="ECO:0000313" key="14">
    <source>
        <dbReference type="EMBL" id="WGW13130.1"/>
    </source>
</evidence>
<evidence type="ECO:0000256" key="2">
    <source>
        <dbReference type="ARBA" id="ARBA00010441"/>
    </source>
</evidence>
<keyword evidence="8 13" id="KW-0472">Membrane</keyword>
<dbReference type="InterPro" id="IPR004570">
    <property type="entry name" value="Phosphatidylglycerol_P_synth"/>
</dbReference>
<dbReference type="InterPro" id="IPR050324">
    <property type="entry name" value="CDP-alcohol_PTase-I"/>
</dbReference>
<dbReference type="InterPro" id="IPR000462">
    <property type="entry name" value="CDP-OH_P_trans"/>
</dbReference>
<evidence type="ECO:0000256" key="12">
    <source>
        <dbReference type="RuleBase" id="RU003750"/>
    </source>
</evidence>
<keyword evidence="15" id="KW-1185">Reference proteome</keyword>
<comment type="similarity">
    <text evidence="2 12">Belongs to the CDP-alcohol phosphatidyltransferase class-I family.</text>
</comment>
<evidence type="ECO:0000256" key="11">
    <source>
        <dbReference type="NCBIfam" id="TIGR00560"/>
    </source>
</evidence>
<dbReference type="InterPro" id="IPR043130">
    <property type="entry name" value="CDP-OH_PTrfase_TM_dom"/>
</dbReference>
<dbReference type="PIRSF" id="PIRSF000847">
    <property type="entry name" value="Phos_ph_gly_syn"/>
    <property type="match status" value="1"/>
</dbReference>
<dbReference type="PROSITE" id="PS00379">
    <property type="entry name" value="CDP_ALCOHOL_P_TRANSF"/>
    <property type="match status" value="1"/>
</dbReference>
<keyword evidence="6 13" id="KW-1133">Transmembrane helix</keyword>
<dbReference type="Gene3D" id="1.20.120.1760">
    <property type="match status" value="1"/>
</dbReference>
<name>A0ABY8QY67_9MICO</name>
<feature type="transmembrane region" description="Helical" evidence="13">
    <location>
        <begin position="43"/>
        <end position="62"/>
    </location>
</feature>
<organism evidence="14 15">
    <name type="scientific">Saxibacter everestensis</name>
    <dbReference type="NCBI Taxonomy" id="2909229"/>
    <lineage>
        <taxon>Bacteria</taxon>
        <taxon>Bacillati</taxon>
        <taxon>Actinomycetota</taxon>
        <taxon>Actinomycetes</taxon>
        <taxon>Micrococcales</taxon>
        <taxon>Brevibacteriaceae</taxon>
        <taxon>Saxibacter</taxon>
    </lineage>
</organism>
<dbReference type="Proteomes" id="UP001209083">
    <property type="component" value="Chromosome"/>
</dbReference>
<keyword evidence="7" id="KW-0443">Lipid metabolism</keyword>
<dbReference type="EC" id="2.7.8.5" evidence="11"/>
<keyword evidence="4 12" id="KW-0808">Transferase</keyword>
<keyword evidence="3" id="KW-0444">Lipid biosynthesis</keyword>
<comment type="subcellular location">
    <subcellularLocation>
        <location evidence="1">Membrane</location>
        <topology evidence="1">Multi-pass membrane protein</topology>
    </subcellularLocation>
</comment>
<dbReference type="InterPro" id="IPR048254">
    <property type="entry name" value="CDP_ALCOHOL_P_TRANSF_CS"/>
</dbReference>
<proteinExistence type="inferred from homology"/>
<keyword evidence="5 13" id="KW-0812">Transmembrane</keyword>
<feature type="transmembrane region" description="Helical" evidence="13">
    <location>
        <begin position="164"/>
        <end position="190"/>
    </location>
</feature>
<gene>
    <name evidence="14" type="primary">pgsA</name>
    <name evidence="14" type="ORF">LWF01_04980</name>
</gene>
<keyword evidence="10" id="KW-1208">Phospholipid metabolism</keyword>
<dbReference type="Pfam" id="PF01066">
    <property type="entry name" value="CDP-OH_P_transf"/>
    <property type="match status" value="1"/>
</dbReference>
<feature type="transmembrane region" description="Helical" evidence="13">
    <location>
        <begin position="12"/>
        <end position="37"/>
    </location>
</feature>
<evidence type="ECO:0000256" key="1">
    <source>
        <dbReference type="ARBA" id="ARBA00004141"/>
    </source>
</evidence>
<protein>
    <recommendedName>
        <fullName evidence="11">CDP-diacylglycerol--glycerol-3-phosphate 3-phosphatidyltransferase</fullName>
        <ecNumber evidence="11">2.7.8.5</ecNumber>
    </recommendedName>
</protein>
<reference evidence="14 15" key="1">
    <citation type="submission" date="2023-05" db="EMBL/GenBank/DDBJ databases">
        <title>Lithophilousrod everest ZFBP1038 complete genpme.</title>
        <authorList>
            <person name="Tian M."/>
        </authorList>
    </citation>
    <scope>NUCLEOTIDE SEQUENCE [LARGE SCALE GENOMIC DNA]</scope>
    <source>
        <strain evidence="14 15">ZFBP1038</strain>
    </source>
</reference>
<evidence type="ECO:0000256" key="9">
    <source>
        <dbReference type="ARBA" id="ARBA00023209"/>
    </source>
</evidence>
<dbReference type="PANTHER" id="PTHR14269">
    <property type="entry name" value="CDP-DIACYLGLYCEROL--GLYCEROL-3-PHOSPHATE 3-PHOSPHATIDYLTRANSFERASE-RELATED"/>
    <property type="match status" value="1"/>
</dbReference>
<evidence type="ECO:0000256" key="4">
    <source>
        <dbReference type="ARBA" id="ARBA00022679"/>
    </source>
</evidence>
<evidence type="ECO:0000256" key="7">
    <source>
        <dbReference type="ARBA" id="ARBA00023098"/>
    </source>
</evidence>
<feature type="transmembrane region" description="Helical" evidence="13">
    <location>
        <begin position="83"/>
        <end position="104"/>
    </location>
</feature>
<dbReference type="NCBIfam" id="TIGR00560">
    <property type="entry name" value="pgsA"/>
    <property type="match status" value="1"/>
</dbReference>
<dbReference type="GO" id="GO:0008444">
    <property type="term" value="F:CDP-diacylglycerol-glycerol-3-phosphate 3-phosphatidyltransferase activity"/>
    <property type="evidence" value="ECO:0007669"/>
    <property type="project" value="UniProtKB-EC"/>
</dbReference>
<evidence type="ECO:0000256" key="13">
    <source>
        <dbReference type="SAM" id="Phobius"/>
    </source>
</evidence>